<feature type="chain" id="PRO_5029662203" evidence="1">
    <location>
        <begin position="21"/>
        <end position="166"/>
    </location>
</feature>
<accession>A0A7M7KV65</accession>
<feature type="signal peptide" evidence="1">
    <location>
        <begin position="1"/>
        <end position="20"/>
    </location>
</feature>
<keyword evidence="1" id="KW-0732">Signal</keyword>
<evidence type="ECO:0000313" key="2">
    <source>
        <dbReference type="EnsemblMetazoa" id="XP_022671101"/>
    </source>
</evidence>
<dbReference type="AlphaFoldDB" id="A0A7M7KV65"/>
<reference evidence="2" key="1">
    <citation type="submission" date="2021-01" db="UniProtKB">
        <authorList>
            <consortium name="EnsemblMetazoa"/>
        </authorList>
    </citation>
    <scope>IDENTIFICATION</scope>
</reference>
<sequence length="166" mass="18647">MMTRYIVLLTTLLMMDLCDAFIEHIVDTTPRDDEELRVLTLNNEMVLCYTQAAKNVSGTGFEETLVTCCMRNYWSVCIRKVPLAKECSALLEARIEEFESSMAKGVDCSTVDSRRCPYQPEHSIHYTAVKERSQRYTGTASNINVGLLTPVLTVALVVKNAAARNL</sequence>
<organism evidence="2 3">
    <name type="scientific">Varroa destructor</name>
    <name type="common">Honeybee mite</name>
    <dbReference type="NCBI Taxonomy" id="109461"/>
    <lineage>
        <taxon>Eukaryota</taxon>
        <taxon>Metazoa</taxon>
        <taxon>Ecdysozoa</taxon>
        <taxon>Arthropoda</taxon>
        <taxon>Chelicerata</taxon>
        <taxon>Arachnida</taxon>
        <taxon>Acari</taxon>
        <taxon>Parasitiformes</taxon>
        <taxon>Mesostigmata</taxon>
        <taxon>Gamasina</taxon>
        <taxon>Dermanyssoidea</taxon>
        <taxon>Varroidae</taxon>
        <taxon>Varroa</taxon>
    </lineage>
</organism>
<dbReference type="Proteomes" id="UP000594260">
    <property type="component" value="Unplaced"/>
</dbReference>
<name>A0A7M7KV65_VARDE</name>
<keyword evidence="3" id="KW-1185">Reference proteome</keyword>
<dbReference type="EnsemblMetazoa" id="XM_022815366">
    <property type="protein sequence ID" value="XP_022671101"/>
    <property type="gene ID" value="LOC111254477"/>
</dbReference>
<evidence type="ECO:0000256" key="1">
    <source>
        <dbReference type="SAM" id="SignalP"/>
    </source>
</evidence>
<protein>
    <submittedName>
        <fullName evidence="2">Uncharacterized protein</fullName>
    </submittedName>
</protein>
<dbReference type="OrthoDB" id="10559191at2759"/>
<dbReference type="RefSeq" id="XP_022671101.1">
    <property type="nucleotide sequence ID" value="XM_022815366.1"/>
</dbReference>
<proteinExistence type="predicted"/>
<evidence type="ECO:0000313" key="3">
    <source>
        <dbReference type="Proteomes" id="UP000594260"/>
    </source>
</evidence>
<dbReference type="KEGG" id="vde:111254477"/>
<dbReference type="InParanoid" id="A0A7M7KV65"/>
<dbReference type="GeneID" id="111254477"/>